<feature type="region of interest" description="Disordered" evidence="1">
    <location>
        <begin position="1"/>
        <end position="34"/>
    </location>
</feature>
<dbReference type="Proteomes" id="UP000322873">
    <property type="component" value="Unassembled WGS sequence"/>
</dbReference>
<feature type="compositionally biased region" description="Low complexity" evidence="1">
    <location>
        <begin position="13"/>
        <end position="23"/>
    </location>
</feature>
<feature type="region of interest" description="Disordered" evidence="1">
    <location>
        <begin position="57"/>
        <end position="116"/>
    </location>
</feature>
<gene>
    <name evidence="2" type="ORF">EYC84_002710</name>
</gene>
<evidence type="ECO:0000313" key="3">
    <source>
        <dbReference type="Proteomes" id="UP000322873"/>
    </source>
</evidence>
<organism evidence="2 3">
    <name type="scientific">Monilinia fructicola</name>
    <name type="common">Brown rot fungus</name>
    <name type="synonym">Ciboria fructicola</name>
    <dbReference type="NCBI Taxonomy" id="38448"/>
    <lineage>
        <taxon>Eukaryota</taxon>
        <taxon>Fungi</taxon>
        <taxon>Dikarya</taxon>
        <taxon>Ascomycota</taxon>
        <taxon>Pezizomycotina</taxon>
        <taxon>Leotiomycetes</taxon>
        <taxon>Helotiales</taxon>
        <taxon>Sclerotiniaceae</taxon>
        <taxon>Monilinia</taxon>
    </lineage>
</organism>
<dbReference type="AlphaFoldDB" id="A0A5M9JLS5"/>
<keyword evidence="3" id="KW-1185">Reference proteome</keyword>
<evidence type="ECO:0000313" key="2">
    <source>
        <dbReference type="EMBL" id="KAA8570424.1"/>
    </source>
</evidence>
<name>A0A5M9JLS5_MONFR</name>
<dbReference type="EMBL" id="VICG01000007">
    <property type="protein sequence ID" value="KAA8570424.1"/>
    <property type="molecule type" value="Genomic_DNA"/>
</dbReference>
<feature type="compositionally biased region" description="Polar residues" evidence="1">
    <location>
        <begin position="88"/>
        <end position="102"/>
    </location>
</feature>
<proteinExistence type="predicted"/>
<evidence type="ECO:0000256" key="1">
    <source>
        <dbReference type="SAM" id="MobiDB-lite"/>
    </source>
</evidence>
<comment type="caution">
    <text evidence="2">The sequence shown here is derived from an EMBL/GenBank/DDBJ whole genome shotgun (WGS) entry which is preliminary data.</text>
</comment>
<protein>
    <submittedName>
        <fullName evidence="2">Uncharacterized protein</fullName>
    </submittedName>
</protein>
<accession>A0A5M9JLS5</accession>
<reference evidence="2 3" key="1">
    <citation type="submission" date="2019-06" db="EMBL/GenBank/DDBJ databases">
        <title>Genome Sequence of the Brown Rot Fungal Pathogen Monilinia fructicola.</title>
        <authorList>
            <person name="De Miccolis Angelini R.M."/>
            <person name="Landi L."/>
            <person name="Abate D."/>
            <person name="Pollastro S."/>
            <person name="Romanazzi G."/>
            <person name="Faretra F."/>
        </authorList>
    </citation>
    <scope>NUCLEOTIDE SEQUENCE [LARGE SCALE GENOMIC DNA]</scope>
    <source>
        <strain evidence="2 3">Mfrc123</strain>
    </source>
</reference>
<sequence>MSTSPNKEAFPFPLLTPSNQSSLNPPPPSPRSHRALRRLQSAHTLGSSFNQPSLISQQHKQALQKVIPPVQKDATQSTTTTRSRARSNSDVTNMAQNPTSTARRPASNRKLTASESMSLDRLLRDGPPDGDIIGSLESMRLKILDQGVKSDSDGMSSLRIYIWLILLNAPTLETDAYLSLIHRGASPAYSKIRNDTFRTLATDPLFRRRVSEASFDPAFKCSSMETT</sequence>
<dbReference type="VEuPathDB" id="FungiDB:MFRU_005g04620"/>